<evidence type="ECO:0000259" key="12">
    <source>
        <dbReference type="PROSITE" id="PS50011"/>
    </source>
</evidence>
<keyword evidence="5 10" id="KW-0547">Nucleotide-binding</keyword>
<dbReference type="InterPro" id="IPR000719">
    <property type="entry name" value="Prot_kinase_dom"/>
</dbReference>
<dbReference type="Gene3D" id="1.10.510.10">
    <property type="entry name" value="Transferase(Phosphotransferase) domain 1"/>
    <property type="match status" value="3"/>
</dbReference>
<dbReference type="FunFam" id="3.30.200.20:FF:000705">
    <property type="entry name" value="Non-specific serine/threonine protein kinase"/>
    <property type="match status" value="1"/>
</dbReference>
<evidence type="ECO:0000259" key="13">
    <source>
        <dbReference type="PROSITE" id="PS50108"/>
    </source>
</evidence>
<gene>
    <name evidence="14" type="ORF">ONB1V03_LOCUS8692</name>
</gene>
<dbReference type="OrthoDB" id="1022360at2759"/>
<dbReference type="SUPFAM" id="SSF56112">
    <property type="entry name" value="Protein kinase-like (PK-like)"/>
    <property type="match status" value="1"/>
</dbReference>
<evidence type="ECO:0000256" key="2">
    <source>
        <dbReference type="ARBA" id="ARBA00012513"/>
    </source>
</evidence>
<evidence type="ECO:0000313" key="14">
    <source>
        <dbReference type="EMBL" id="CAD7652025.1"/>
    </source>
</evidence>
<keyword evidence="6" id="KW-0418">Kinase</keyword>
<reference evidence="14" key="1">
    <citation type="submission" date="2020-11" db="EMBL/GenBank/DDBJ databases">
        <authorList>
            <person name="Tran Van P."/>
        </authorList>
    </citation>
    <scope>NUCLEOTIDE SEQUENCE</scope>
</reference>
<dbReference type="PROSITE" id="PS00108">
    <property type="entry name" value="PROTEIN_KINASE_ST"/>
    <property type="match status" value="1"/>
</dbReference>
<dbReference type="PROSITE" id="PS00107">
    <property type="entry name" value="PROTEIN_KINASE_ATP"/>
    <property type="match status" value="1"/>
</dbReference>
<dbReference type="EC" id="2.7.11.1" evidence="2"/>
<dbReference type="InterPro" id="IPR011009">
    <property type="entry name" value="Kinase-like_dom_sf"/>
</dbReference>
<dbReference type="AlphaFoldDB" id="A0A7R9M2X2"/>
<dbReference type="Gene3D" id="3.30.200.20">
    <property type="entry name" value="Phosphorylase Kinase, domain 1"/>
    <property type="match status" value="1"/>
</dbReference>
<proteinExistence type="inferred from homology"/>
<dbReference type="PROSITE" id="PS50011">
    <property type="entry name" value="PROTEIN_KINASE_DOM"/>
    <property type="match status" value="1"/>
</dbReference>
<dbReference type="Pfam" id="PF00069">
    <property type="entry name" value="Pkinase"/>
    <property type="match status" value="1"/>
</dbReference>
<feature type="region of interest" description="Disordered" evidence="11">
    <location>
        <begin position="120"/>
        <end position="198"/>
    </location>
</feature>
<dbReference type="SMART" id="SM00220">
    <property type="entry name" value="S_TKc"/>
    <property type="match status" value="1"/>
</dbReference>
<dbReference type="InterPro" id="IPR033923">
    <property type="entry name" value="PAK_BD"/>
</dbReference>
<evidence type="ECO:0000256" key="6">
    <source>
        <dbReference type="ARBA" id="ARBA00022777"/>
    </source>
</evidence>
<feature type="region of interest" description="Disordered" evidence="11">
    <location>
        <begin position="9"/>
        <end position="32"/>
    </location>
</feature>
<sequence>MSKLVNKIFGGKQMRRDKAGQRSDCPPGDDSHRISDIGTPFLVKHNVHVGLNPDTGKIEGLPTPWQNLLQEANISQTEQLENPKAVLDALKVYNYSIRNKQEKWIANQETIDQETDEIEHQLEGRRQKGSDNESPPDMITDINNDLKNKNFFTDSSGHLTASPATAAKQRQQMSDKSADKTAADYQNGEQNMPQIRRKPKAEAPKALSEEEVMTQLKAIVNSGNPKTRFKIVKKLGSGASGTVYTAVDNMTQDKVAIKTMDLAQQPKKELIITEIKVMKDNKHPNLVNYLDSYLVDNDLWVIMEILEGGALTDVVTETVMRESQMAAICKETLKAIAFLHSKGIIHRDIKSDNVLLGMDGSVKVWSLGIMVIEMVEGEPPYLNETPLKALYLIATHGKPDVKSREKLSPELVWSLGIMVIEMVEGEPPYLNETPLKALYLIATHGKPDVKSREKLSPELVDFLDRCLETDVEKRSSAEELLSHTFLTKAESLSTITPLIRAAKKILNKH</sequence>
<dbReference type="Proteomes" id="UP000728032">
    <property type="component" value="Unassembled WGS sequence"/>
</dbReference>
<feature type="compositionally biased region" description="Basic and acidic residues" evidence="11">
    <location>
        <begin position="120"/>
        <end position="131"/>
    </location>
</feature>
<dbReference type="InterPro" id="IPR000095">
    <property type="entry name" value="CRIB_dom"/>
</dbReference>
<evidence type="ECO:0000256" key="1">
    <source>
        <dbReference type="ARBA" id="ARBA00008874"/>
    </source>
</evidence>
<keyword evidence="7 10" id="KW-0067">ATP-binding</keyword>
<comment type="similarity">
    <text evidence="1">Belongs to the protein kinase superfamily. STE Ser/Thr protein kinase family. STE20 subfamily.</text>
</comment>
<dbReference type="CDD" id="cd01093">
    <property type="entry name" value="CRIB_PAK_like"/>
    <property type="match status" value="1"/>
</dbReference>
<dbReference type="InterPro" id="IPR008271">
    <property type="entry name" value="Ser/Thr_kinase_AS"/>
</dbReference>
<dbReference type="PANTHER" id="PTHR45832:SF22">
    <property type="entry name" value="SERINE_THREONINE-PROTEIN KINASE SAMKA-RELATED"/>
    <property type="match status" value="1"/>
</dbReference>
<protein>
    <recommendedName>
        <fullName evidence="2">non-specific serine/threonine protein kinase</fullName>
        <ecNumber evidence="2">2.7.11.1</ecNumber>
    </recommendedName>
</protein>
<feature type="binding site" evidence="10">
    <location>
        <position position="258"/>
    </location>
    <ligand>
        <name>ATP</name>
        <dbReference type="ChEBI" id="CHEBI:30616"/>
    </ligand>
</feature>
<accession>A0A7R9M2X2</accession>
<evidence type="ECO:0000256" key="4">
    <source>
        <dbReference type="ARBA" id="ARBA00022679"/>
    </source>
</evidence>
<dbReference type="EMBL" id="OC919906">
    <property type="protein sequence ID" value="CAD7652025.1"/>
    <property type="molecule type" value="Genomic_DNA"/>
</dbReference>
<evidence type="ECO:0000256" key="7">
    <source>
        <dbReference type="ARBA" id="ARBA00022840"/>
    </source>
</evidence>
<organism evidence="14">
    <name type="scientific">Oppiella nova</name>
    <dbReference type="NCBI Taxonomy" id="334625"/>
    <lineage>
        <taxon>Eukaryota</taxon>
        <taxon>Metazoa</taxon>
        <taxon>Ecdysozoa</taxon>
        <taxon>Arthropoda</taxon>
        <taxon>Chelicerata</taxon>
        <taxon>Arachnida</taxon>
        <taxon>Acari</taxon>
        <taxon>Acariformes</taxon>
        <taxon>Sarcoptiformes</taxon>
        <taxon>Oribatida</taxon>
        <taxon>Brachypylina</taxon>
        <taxon>Oppioidea</taxon>
        <taxon>Oppiidae</taxon>
        <taxon>Oppiella</taxon>
    </lineage>
</organism>
<comment type="catalytic activity">
    <reaction evidence="9">
        <text>L-seryl-[protein] + ATP = O-phospho-L-seryl-[protein] + ADP + H(+)</text>
        <dbReference type="Rhea" id="RHEA:17989"/>
        <dbReference type="Rhea" id="RHEA-COMP:9863"/>
        <dbReference type="Rhea" id="RHEA-COMP:11604"/>
        <dbReference type="ChEBI" id="CHEBI:15378"/>
        <dbReference type="ChEBI" id="CHEBI:29999"/>
        <dbReference type="ChEBI" id="CHEBI:30616"/>
        <dbReference type="ChEBI" id="CHEBI:83421"/>
        <dbReference type="ChEBI" id="CHEBI:456216"/>
        <dbReference type="EC" id="2.7.11.1"/>
    </reaction>
</comment>
<dbReference type="EMBL" id="CAJPVJ010005081">
    <property type="protein sequence ID" value="CAG2169212.1"/>
    <property type="molecule type" value="Genomic_DNA"/>
</dbReference>
<dbReference type="Pfam" id="PF00786">
    <property type="entry name" value="PBD"/>
    <property type="match status" value="1"/>
</dbReference>
<evidence type="ECO:0000256" key="10">
    <source>
        <dbReference type="PROSITE-ProRule" id="PRU10141"/>
    </source>
</evidence>
<dbReference type="PANTHER" id="PTHR45832">
    <property type="entry name" value="SERINE/THREONINE-PROTEIN KINASE SAMKA-RELATED-RELATED"/>
    <property type="match status" value="1"/>
</dbReference>
<name>A0A7R9M2X2_9ACAR</name>
<evidence type="ECO:0000256" key="3">
    <source>
        <dbReference type="ARBA" id="ARBA00022527"/>
    </source>
</evidence>
<feature type="compositionally biased region" description="Polar residues" evidence="11">
    <location>
        <begin position="141"/>
        <end position="175"/>
    </location>
</feature>
<comment type="catalytic activity">
    <reaction evidence="8">
        <text>L-threonyl-[protein] + ATP = O-phospho-L-threonyl-[protein] + ADP + H(+)</text>
        <dbReference type="Rhea" id="RHEA:46608"/>
        <dbReference type="Rhea" id="RHEA-COMP:11060"/>
        <dbReference type="Rhea" id="RHEA-COMP:11605"/>
        <dbReference type="ChEBI" id="CHEBI:15378"/>
        <dbReference type="ChEBI" id="CHEBI:30013"/>
        <dbReference type="ChEBI" id="CHEBI:30616"/>
        <dbReference type="ChEBI" id="CHEBI:61977"/>
        <dbReference type="ChEBI" id="CHEBI:456216"/>
        <dbReference type="EC" id="2.7.11.1"/>
    </reaction>
</comment>
<feature type="domain" description="CRIB" evidence="13">
    <location>
        <begin position="37"/>
        <end position="50"/>
    </location>
</feature>
<dbReference type="PROSITE" id="PS50108">
    <property type="entry name" value="CRIB"/>
    <property type="match status" value="1"/>
</dbReference>
<dbReference type="InterPro" id="IPR051931">
    <property type="entry name" value="PAK3-like"/>
</dbReference>
<dbReference type="Gene3D" id="3.90.810.10">
    <property type="entry name" value="CRIB domain"/>
    <property type="match status" value="1"/>
</dbReference>
<evidence type="ECO:0000256" key="5">
    <source>
        <dbReference type="ARBA" id="ARBA00022741"/>
    </source>
</evidence>
<feature type="domain" description="Protein kinase" evidence="12">
    <location>
        <begin position="229"/>
        <end position="486"/>
    </location>
</feature>
<evidence type="ECO:0000313" key="15">
    <source>
        <dbReference type="Proteomes" id="UP000728032"/>
    </source>
</evidence>
<keyword evidence="15" id="KW-1185">Reference proteome</keyword>
<dbReference type="GO" id="GO:0004674">
    <property type="term" value="F:protein serine/threonine kinase activity"/>
    <property type="evidence" value="ECO:0007669"/>
    <property type="project" value="UniProtKB-KW"/>
</dbReference>
<dbReference type="SMART" id="SM00285">
    <property type="entry name" value="PBD"/>
    <property type="match status" value="1"/>
</dbReference>
<evidence type="ECO:0000256" key="8">
    <source>
        <dbReference type="ARBA" id="ARBA00047899"/>
    </source>
</evidence>
<dbReference type="InterPro" id="IPR017441">
    <property type="entry name" value="Protein_kinase_ATP_BS"/>
</dbReference>
<keyword evidence="3" id="KW-0723">Serine/threonine-protein kinase</keyword>
<evidence type="ECO:0000256" key="9">
    <source>
        <dbReference type="ARBA" id="ARBA00048679"/>
    </source>
</evidence>
<keyword evidence="4" id="KW-0808">Transferase</keyword>
<evidence type="ECO:0000256" key="11">
    <source>
        <dbReference type="SAM" id="MobiDB-lite"/>
    </source>
</evidence>
<dbReference type="InterPro" id="IPR036936">
    <property type="entry name" value="CRIB_dom_sf"/>
</dbReference>
<dbReference type="GO" id="GO:0005524">
    <property type="term" value="F:ATP binding"/>
    <property type="evidence" value="ECO:0007669"/>
    <property type="project" value="UniProtKB-UniRule"/>
</dbReference>